<comment type="similarity">
    <text evidence="1 4">Belongs to the pyrroline-5-carboxylate reductase family.</text>
</comment>
<comment type="function">
    <text evidence="4">Catalyzes the reduction of 1-pyrroline-5-carboxylate (PCA) to L-proline.</text>
</comment>
<dbReference type="InterPro" id="IPR028939">
    <property type="entry name" value="P5C_Rdtase_cat_N"/>
</dbReference>
<dbReference type="Gene3D" id="3.40.50.720">
    <property type="entry name" value="NAD(P)-binding Rossmann-like Domain"/>
    <property type="match status" value="1"/>
</dbReference>
<dbReference type="PANTHER" id="PTHR11645:SF0">
    <property type="entry name" value="PYRROLINE-5-CARBOXYLATE REDUCTASE 3"/>
    <property type="match status" value="1"/>
</dbReference>
<evidence type="ECO:0000313" key="9">
    <source>
        <dbReference type="Proteomes" id="UP001595710"/>
    </source>
</evidence>
<keyword evidence="4" id="KW-0963">Cytoplasm</keyword>
<dbReference type="GO" id="GO:0004735">
    <property type="term" value="F:pyrroline-5-carboxylate reductase activity"/>
    <property type="evidence" value="ECO:0007669"/>
    <property type="project" value="UniProtKB-EC"/>
</dbReference>
<comment type="subcellular location">
    <subcellularLocation>
        <location evidence="4">Cytoplasm</location>
    </subcellularLocation>
</comment>
<keyword evidence="4" id="KW-0028">Amino-acid biosynthesis</keyword>
<gene>
    <name evidence="4 8" type="primary">proC</name>
    <name evidence="8" type="ORF">ACFOND_09305</name>
</gene>
<evidence type="ECO:0000256" key="3">
    <source>
        <dbReference type="ARBA" id="ARBA00023002"/>
    </source>
</evidence>
<dbReference type="SUPFAM" id="SSF51735">
    <property type="entry name" value="NAD(P)-binding Rossmann-fold domains"/>
    <property type="match status" value="1"/>
</dbReference>
<dbReference type="HAMAP" id="MF_01925">
    <property type="entry name" value="P5C_reductase"/>
    <property type="match status" value="1"/>
</dbReference>
<comment type="catalytic activity">
    <reaction evidence="4">
        <text>L-proline + NAD(+) = (S)-1-pyrroline-5-carboxylate + NADH + 2 H(+)</text>
        <dbReference type="Rhea" id="RHEA:14105"/>
        <dbReference type="ChEBI" id="CHEBI:15378"/>
        <dbReference type="ChEBI" id="CHEBI:17388"/>
        <dbReference type="ChEBI" id="CHEBI:57540"/>
        <dbReference type="ChEBI" id="CHEBI:57945"/>
        <dbReference type="ChEBI" id="CHEBI:60039"/>
        <dbReference type="EC" id="1.5.1.2"/>
    </reaction>
</comment>
<reference evidence="9" key="1">
    <citation type="journal article" date="2019" name="Int. J. Syst. Evol. Microbiol.">
        <title>The Global Catalogue of Microorganisms (GCM) 10K type strain sequencing project: providing services to taxonomists for standard genome sequencing and annotation.</title>
        <authorList>
            <consortium name="The Broad Institute Genomics Platform"/>
            <consortium name="The Broad Institute Genome Sequencing Center for Infectious Disease"/>
            <person name="Wu L."/>
            <person name="Ma J."/>
        </authorList>
    </citation>
    <scope>NUCLEOTIDE SEQUENCE [LARGE SCALE GENOMIC DNA]</scope>
    <source>
        <strain evidence="9">CECT 8288</strain>
    </source>
</reference>
<dbReference type="InterPro" id="IPR036291">
    <property type="entry name" value="NAD(P)-bd_dom_sf"/>
</dbReference>
<dbReference type="EC" id="1.5.1.2" evidence="4 5"/>
<dbReference type="SUPFAM" id="SSF48179">
    <property type="entry name" value="6-phosphogluconate dehydrogenase C-terminal domain-like"/>
    <property type="match status" value="1"/>
</dbReference>
<keyword evidence="4" id="KW-0641">Proline biosynthesis</keyword>
<comment type="catalytic activity">
    <reaction evidence="4">
        <text>L-proline + NADP(+) = (S)-1-pyrroline-5-carboxylate + NADPH + 2 H(+)</text>
        <dbReference type="Rhea" id="RHEA:14109"/>
        <dbReference type="ChEBI" id="CHEBI:15378"/>
        <dbReference type="ChEBI" id="CHEBI:17388"/>
        <dbReference type="ChEBI" id="CHEBI:57783"/>
        <dbReference type="ChEBI" id="CHEBI:58349"/>
        <dbReference type="ChEBI" id="CHEBI:60039"/>
        <dbReference type="EC" id="1.5.1.2"/>
    </reaction>
</comment>
<dbReference type="Pfam" id="PF14748">
    <property type="entry name" value="P5CR_dimer"/>
    <property type="match status" value="1"/>
</dbReference>
<keyword evidence="9" id="KW-1185">Reference proteome</keyword>
<evidence type="ECO:0000256" key="2">
    <source>
        <dbReference type="ARBA" id="ARBA00022857"/>
    </source>
</evidence>
<feature type="domain" description="Pyrroline-5-carboxylate reductase catalytic N-terminal" evidence="6">
    <location>
        <begin position="5"/>
        <end position="97"/>
    </location>
</feature>
<keyword evidence="3 4" id="KW-0560">Oxidoreductase</keyword>
<dbReference type="Proteomes" id="UP001595710">
    <property type="component" value="Unassembled WGS sequence"/>
</dbReference>
<evidence type="ECO:0000256" key="1">
    <source>
        <dbReference type="ARBA" id="ARBA00005525"/>
    </source>
</evidence>
<proteinExistence type="inferred from homology"/>
<protein>
    <recommendedName>
        <fullName evidence="4 5">Pyrroline-5-carboxylate reductase</fullName>
        <shortName evidence="4">P5C reductase</shortName>
        <shortName evidence="4">P5CR</shortName>
        <ecNumber evidence="4 5">1.5.1.2</ecNumber>
    </recommendedName>
    <alternativeName>
        <fullName evidence="4">PCA reductase</fullName>
    </alternativeName>
</protein>
<dbReference type="InterPro" id="IPR008927">
    <property type="entry name" value="6-PGluconate_DH-like_C_sf"/>
</dbReference>
<name>A0ABV7WSK3_9GAMM</name>
<dbReference type="InterPro" id="IPR000304">
    <property type="entry name" value="Pyrroline-COOH_reductase"/>
</dbReference>
<evidence type="ECO:0000256" key="4">
    <source>
        <dbReference type="HAMAP-Rule" id="MF_01925"/>
    </source>
</evidence>
<keyword evidence="2 4" id="KW-0521">NADP</keyword>
<dbReference type="PANTHER" id="PTHR11645">
    <property type="entry name" value="PYRROLINE-5-CARBOXYLATE REDUCTASE"/>
    <property type="match status" value="1"/>
</dbReference>
<dbReference type="EMBL" id="JBHRYN010000011">
    <property type="protein sequence ID" value="MFC3701834.1"/>
    <property type="molecule type" value="Genomic_DNA"/>
</dbReference>
<evidence type="ECO:0000259" key="6">
    <source>
        <dbReference type="Pfam" id="PF03807"/>
    </source>
</evidence>
<evidence type="ECO:0000256" key="5">
    <source>
        <dbReference type="NCBIfam" id="TIGR00112"/>
    </source>
</evidence>
<sequence length="273" mass="29212">MSMNTIGFLGAGNMAGAIIKGLIASGFEAKSIWVFDRNQDKRDGWAALGLSIAKNADDLVIHSDALVLSVKPQGLKETCESIASAVADHKPLILSVVAAIPAQSIAQWLSASLPIIRVMPNTPSLVQAGASGLFANNLCLPEHKAFAETVFRAVGRISWVEDEQLIHSVTAAAGSAPAYFFRFAEAMSKTALEQGLTEQQARTLIGQTMLGAAKMILETNEDIGQMRKNVCSPNGTTERAIFSFNDDQIDTVVNNAMKACFDRSVELTDLLSQ</sequence>
<comment type="pathway">
    <text evidence="4">Amino-acid biosynthesis; L-proline biosynthesis; L-proline from L-glutamate 5-semialdehyde: step 1/1.</text>
</comment>
<dbReference type="Gene3D" id="1.10.3730.10">
    <property type="entry name" value="ProC C-terminal domain-like"/>
    <property type="match status" value="1"/>
</dbReference>
<comment type="caution">
    <text evidence="8">The sequence shown here is derived from an EMBL/GenBank/DDBJ whole genome shotgun (WGS) entry which is preliminary data.</text>
</comment>
<organism evidence="8 9">
    <name type="scientific">Reinekea marina</name>
    <dbReference type="NCBI Taxonomy" id="1310421"/>
    <lineage>
        <taxon>Bacteria</taxon>
        <taxon>Pseudomonadati</taxon>
        <taxon>Pseudomonadota</taxon>
        <taxon>Gammaproteobacteria</taxon>
        <taxon>Oceanospirillales</taxon>
        <taxon>Saccharospirillaceae</taxon>
        <taxon>Reinekea</taxon>
    </lineage>
</organism>
<dbReference type="PIRSF" id="PIRSF000193">
    <property type="entry name" value="Pyrrol-5-carb_rd"/>
    <property type="match status" value="1"/>
</dbReference>
<accession>A0ABV7WSK3</accession>
<dbReference type="InterPro" id="IPR029036">
    <property type="entry name" value="P5CR_dimer"/>
</dbReference>
<evidence type="ECO:0000313" key="8">
    <source>
        <dbReference type="EMBL" id="MFC3701834.1"/>
    </source>
</evidence>
<feature type="domain" description="Pyrroline-5-carboxylate reductase dimerisation" evidence="7">
    <location>
        <begin position="163"/>
        <end position="267"/>
    </location>
</feature>
<evidence type="ECO:0000259" key="7">
    <source>
        <dbReference type="Pfam" id="PF14748"/>
    </source>
</evidence>
<dbReference type="RefSeq" id="WP_377362855.1">
    <property type="nucleotide sequence ID" value="NZ_JBHRYN010000011.1"/>
</dbReference>
<dbReference type="NCBIfam" id="TIGR00112">
    <property type="entry name" value="proC"/>
    <property type="match status" value="1"/>
</dbReference>
<dbReference type="Pfam" id="PF03807">
    <property type="entry name" value="F420_oxidored"/>
    <property type="match status" value="1"/>
</dbReference>